<dbReference type="AlphaFoldDB" id="A0A5C4J0H3"/>
<dbReference type="EMBL" id="VCKW01000365">
    <property type="protein sequence ID" value="TMQ89815.1"/>
    <property type="molecule type" value="Genomic_DNA"/>
</dbReference>
<dbReference type="InterPro" id="IPR007278">
    <property type="entry name" value="DUF397"/>
</dbReference>
<comment type="caution">
    <text evidence="2">The sequence shown here is derived from an EMBL/GenBank/DDBJ whole genome shotgun (WGS) entry which is preliminary data.</text>
</comment>
<gene>
    <name evidence="2" type="ORF">ETD83_38190</name>
</gene>
<keyword evidence="3" id="KW-1185">Reference proteome</keyword>
<name>A0A5C4J0H3_9ACTN</name>
<dbReference type="Pfam" id="PF04149">
    <property type="entry name" value="DUF397"/>
    <property type="match status" value="1"/>
</dbReference>
<proteinExistence type="predicted"/>
<dbReference type="Proteomes" id="UP000309174">
    <property type="component" value="Unassembled WGS sequence"/>
</dbReference>
<dbReference type="OrthoDB" id="3480599at2"/>
<feature type="domain" description="DUF397" evidence="1">
    <location>
        <begin position="25"/>
        <end position="76"/>
    </location>
</feature>
<evidence type="ECO:0000313" key="3">
    <source>
        <dbReference type="Proteomes" id="UP000309174"/>
    </source>
</evidence>
<accession>A0A5C4J0H3</accession>
<evidence type="ECO:0000259" key="1">
    <source>
        <dbReference type="Pfam" id="PF04149"/>
    </source>
</evidence>
<evidence type="ECO:0000313" key="2">
    <source>
        <dbReference type="EMBL" id="TMQ89815.1"/>
    </source>
</evidence>
<sequence>MDFSDVFWRKSRHSGNGGEACVEVASWRVSTHSGEGGAHCVEVGACECCGTGVRDSKDPDGPKLAFSVGAWRVFHGDVLAGRYDLP</sequence>
<reference evidence="2 3" key="1">
    <citation type="submission" date="2019-05" db="EMBL/GenBank/DDBJ databases">
        <title>Draft genome sequence of Actinomadura sp. 14C53.</title>
        <authorList>
            <person name="Saricaoglu S."/>
            <person name="Isik K."/>
        </authorList>
    </citation>
    <scope>NUCLEOTIDE SEQUENCE [LARGE SCALE GENOMIC DNA]</scope>
    <source>
        <strain evidence="2 3">14C53</strain>
    </source>
</reference>
<organism evidence="2 3">
    <name type="scientific">Actinomadura soli</name>
    <dbReference type="NCBI Taxonomy" id="2508997"/>
    <lineage>
        <taxon>Bacteria</taxon>
        <taxon>Bacillati</taxon>
        <taxon>Actinomycetota</taxon>
        <taxon>Actinomycetes</taxon>
        <taxon>Streptosporangiales</taxon>
        <taxon>Thermomonosporaceae</taxon>
        <taxon>Actinomadura</taxon>
    </lineage>
</organism>
<protein>
    <submittedName>
        <fullName evidence="2">DUF397 domain-containing protein</fullName>
    </submittedName>
</protein>